<evidence type="ECO:0000313" key="2">
    <source>
        <dbReference type="Proteomes" id="UP001199260"/>
    </source>
</evidence>
<accession>A0AAW4XTZ5</accession>
<comment type="caution">
    <text evidence="1">The sequence shown here is derived from an EMBL/GenBank/DDBJ whole genome shotgun (WGS) entry which is preliminary data.</text>
</comment>
<protein>
    <submittedName>
        <fullName evidence="1">Uncharacterized protein</fullName>
    </submittedName>
</protein>
<dbReference type="AlphaFoldDB" id="A0AAW4XTZ5"/>
<dbReference type="Proteomes" id="UP001199260">
    <property type="component" value="Unassembled WGS sequence"/>
</dbReference>
<reference evidence="1 2" key="1">
    <citation type="submission" date="2021-11" db="EMBL/GenBank/DDBJ databases">
        <title>Genome sequence.</title>
        <authorList>
            <person name="Sun Q."/>
        </authorList>
    </citation>
    <scope>NUCLEOTIDE SEQUENCE [LARGE SCALE GENOMIC DNA]</scope>
    <source>
        <strain evidence="1 2">KCTC 12005</strain>
    </source>
</reference>
<proteinExistence type="predicted"/>
<sequence>MAIAIQQQDEIQVSLAQDGQIVITQEPSDLQSASSNVFVAVTNVDALIRAIRAAKRQALEGRE</sequence>
<dbReference type="EMBL" id="JAJNCT010000007">
    <property type="protein sequence ID" value="MCD2164891.1"/>
    <property type="molecule type" value="Genomic_DNA"/>
</dbReference>
<name>A0AAW4XTZ5_9BURK</name>
<gene>
    <name evidence="1" type="ORF">LPW39_07055</name>
</gene>
<keyword evidence="2" id="KW-1185">Reference proteome</keyword>
<organism evidence="1 2">
    <name type="scientific">Comamonas koreensis</name>
    <dbReference type="NCBI Taxonomy" id="160825"/>
    <lineage>
        <taxon>Bacteria</taxon>
        <taxon>Pseudomonadati</taxon>
        <taxon>Pseudomonadota</taxon>
        <taxon>Betaproteobacteria</taxon>
        <taxon>Burkholderiales</taxon>
        <taxon>Comamonadaceae</taxon>
        <taxon>Comamonas</taxon>
    </lineage>
</organism>
<dbReference type="RefSeq" id="WP_230772959.1">
    <property type="nucleotide sequence ID" value="NZ_JAJNCT010000007.1"/>
</dbReference>
<evidence type="ECO:0000313" key="1">
    <source>
        <dbReference type="EMBL" id="MCD2164891.1"/>
    </source>
</evidence>